<accession>A0AAE0WV55</accession>
<evidence type="ECO:0000256" key="1">
    <source>
        <dbReference type="SAM" id="Coils"/>
    </source>
</evidence>
<dbReference type="Proteomes" id="UP001274830">
    <property type="component" value="Unassembled WGS sequence"/>
</dbReference>
<sequence length="363" mass="40316">MRHDLDEEMEQLESGKSHESQERQITQRQLGTERKRCAARGKRLRVVRLQLAELDAVDRATIMRSKTMDMSLAEAVEGLQDDLAVQAHILALVCRRDRGANTTTTKDMWKSLADGLVRDQKKKSQMLVMQKLEHEVQTEKQETEKDRDKIVRLQRAILFMVRDGPKKEKLAGVLEELVSGQCSRRESAVMEASSGNKIPNPRQARLTVSTSEERKADTVGLIDGNEAKRKKVRGIRPSWAYCMSEQRMDDLTNVQPHSLLSDDDMVSARASAGSDNSSDELETQNVPSAAAKAGNDSSPRIKLAASQSADMMNRAPTAQSAAPSLKSSSIDFTTSRVSSIDTITLPAQNLPTNWNTSQTILNN</sequence>
<keyword evidence="4" id="KW-1185">Reference proteome</keyword>
<reference evidence="3" key="1">
    <citation type="submission" date="2023-07" db="EMBL/GenBank/DDBJ databases">
        <title>Black Yeasts Isolated from many extreme environments.</title>
        <authorList>
            <person name="Coleine C."/>
            <person name="Stajich J.E."/>
            <person name="Selbmann L."/>
        </authorList>
    </citation>
    <scope>NUCLEOTIDE SEQUENCE</scope>
    <source>
        <strain evidence="3">CCFEE 5485</strain>
    </source>
</reference>
<organism evidence="3 4">
    <name type="scientific">Recurvomyces mirabilis</name>
    <dbReference type="NCBI Taxonomy" id="574656"/>
    <lineage>
        <taxon>Eukaryota</taxon>
        <taxon>Fungi</taxon>
        <taxon>Dikarya</taxon>
        <taxon>Ascomycota</taxon>
        <taxon>Pezizomycotina</taxon>
        <taxon>Dothideomycetes</taxon>
        <taxon>Dothideomycetidae</taxon>
        <taxon>Mycosphaerellales</taxon>
        <taxon>Teratosphaeriaceae</taxon>
        <taxon>Recurvomyces</taxon>
    </lineage>
</organism>
<evidence type="ECO:0000313" key="3">
    <source>
        <dbReference type="EMBL" id="KAK3678847.1"/>
    </source>
</evidence>
<dbReference type="AlphaFoldDB" id="A0AAE0WV55"/>
<evidence type="ECO:0000256" key="2">
    <source>
        <dbReference type="SAM" id="MobiDB-lite"/>
    </source>
</evidence>
<comment type="caution">
    <text evidence="3">The sequence shown here is derived from an EMBL/GenBank/DDBJ whole genome shotgun (WGS) entry which is preliminary data.</text>
</comment>
<dbReference type="EMBL" id="JAUTXT010000003">
    <property type="protein sequence ID" value="KAK3678847.1"/>
    <property type="molecule type" value="Genomic_DNA"/>
</dbReference>
<name>A0AAE0WV55_9PEZI</name>
<proteinExistence type="predicted"/>
<evidence type="ECO:0000313" key="4">
    <source>
        <dbReference type="Proteomes" id="UP001274830"/>
    </source>
</evidence>
<feature type="compositionally biased region" description="Polar residues" evidence="2">
    <location>
        <begin position="305"/>
        <end position="329"/>
    </location>
</feature>
<feature type="region of interest" description="Disordered" evidence="2">
    <location>
        <begin position="268"/>
        <end position="329"/>
    </location>
</feature>
<feature type="compositionally biased region" description="Basic and acidic residues" evidence="2">
    <location>
        <begin position="13"/>
        <end position="22"/>
    </location>
</feature>
<feature type="coiled-coil region" evidence="1">
    <location>
        <begin position="122"/>
        <end position="149"/>
    </location>
</feature>
<protein>
    <submittedName>
        <fullName evidence="3">Uncharacterized protein</fullName>
    </submittedName>
</protein>
<gene>
    <name evidence="3" type="ORF">LTR78_001300</name>
</gene>
<feature type="compositionally biased region" description="Acidic residues" evidence="2">
    <location>
        <begin position="1"/>
        <end position="11"/>
    </location>
</feature>
<feature type="region of interest" description="Disordered" evidence="2">
    <location>
        <begin position="1"/>
        <end position="34"/>
    </location>
</feature>
<keyword evidence="1" id="KW-0175">Coiled coil</keyword>